<protein>
    <submittedName>
        <fullName evidence="5">ABC transporter substrate-binding protein</fullName>
    </submittedName>
</protein>
<feature type="region of interest" description="Disordered" evidence="4">
    <location>
        <begin position="1"/>
        <end position="21"/>
    </location>
</feature>
<evidence type="ECO:0000256" key="3">
    <source>
        <dbReference type="ARBA" id="ARBA00022729"/>
    </source>
</evidence>
<sequence length="358" mass="37182">MTHDNPAAGTARRGARPRPGRGRRLCALASAAVFGSALLTACGSDSSDGLTSLTVGAGGNIYDMPLQVAEANGYFRAQGLKVKLVTLTASTGPAALHADSVQFLHDSPTGFLSAVSKGIPEIAVAADGGGNPLGIVVGRKFAQRHGLTARTPAAQVAKALADSTGGISSANTKAEAGIFLKAHGVDPGEVKWATLPSPAADKAALNSGQIDWFITNEPIPLQVQSDGDGVVVADPDKVPEWSAEQAGYGQFVVAEKSYATDHPEIVTKFVTAVQRATDYMSTHVQAGKDKALVSVAQKALPGVPAEALRSSLRQVEWPRKVSMTAAGWTSTLGFVRSLDTLAKDPKITSDDWTNTYLP</sequence>
<dbReference type="SUPFAM" id="SSF53850">
    <property type="entry name" value="Periplasmic binding protein-like II"/>
    <property type="match status" value="1"/>
</dbReference>
<proteinExistence type="inferred from homology"/>
<comment type="similarity">
    <text evidence="2">Belongs to the bacterial solute-binding protein SsuA/TauA family.</text>
</comment>
<evidence type="ECO:0000313" key="5">
    <source>
        <dbReference type="EMBL" id="WNE94217.1"/>
    </source>
</evidence>
<dbReference type="PANTHER" id="PTHR30024">
    <property type="entry name" value="ALIPHATIC SULFONATES-BINDING PROTEIN-RELATED"/>
    <property type="match status" value="1"/>
</dbReference>
<dbReference type="Gene3D" id="3.40.190.10">
    <property type="entry name" value="Periplasmic binding protein-like II"/>
    <property type="match status" value="2"/>
</dbReference>
<evidence type="ECO:0000313" key="6">
    <source>
        <dbReference type="Proteomes" id="UP001305606"/>
    </source>
</evidence>
<evidence type="ECO:0000256" key="2">
    <source>
        <dbReference type="ARBA" id="ARBA00010742"/>
    </source>
</evidence>
<evidence type="ECO:0000256" key="4">
    <source>
        <dbReference type="SAM" id="MobiDB-lite"/>
    </source>
</evidence>
<dbReference type="EMBL" id="CP117522">
    <property type="protein sequence ID" value="WNE94217.1"/>
    <property type="molecule type" value="Genomic_DNA"/>
</dbReference>
<evidence type="ECO:0000256" key="1">
    <source>
        <dbReference type="ARBA" id="ARBA00004418"/>
    </source>
</evidence>
<keyword evidence="6" id="KW-1185">Reference proteome</keyword>
<keyword evidence="3" id="KW-0732">Signal</keyword>
<comment type="subcellular location">
    <subcellularLocation>
        <location evidence="1">Periplasm</location>
    </subcellularLocation>
</comment>
<accession>A0ABY9UNW5</accession>
<dbReference type="PANTHER" id="PTHR30024:SF47">
    <property type="entry name" value="TAURINE-BINDING PERIPLASMIC PROTEIN"/>
    <property type="match status" value="1"/>
</dbReference>
<dbReference type="Proteomes" id="UP001305606">
    <property type="component" value="Chromosome"/>
</dbReference>
<dbReference type="Pfam" id="PF13379">
    <property type="entry name" value="NMT1_2"/>
    <property type="match status" value="1"/>
</dbReference>
<organism evidence="5 6">
    <name type="scientific">Streptomyces luomodiensis</name>
    <dbReference type="NCBI Taxonomy" id="3026192"/>
    <lineage>
        <taxon>Bacteria</taxon>
        <taxon>Bacillati</taxon>
        <taxon>Actinomycetota</taxon>
        <taxon>Actinomycetes</taxon>
        <taxon>Kitasatosporales</taxon>
        <taxon>Streptomycetaceae</taxon>
        <taxon>Streptomyces</taxon>
    </lineage>
</organism>
<dbReference type="RefSeq" id="WP_311033705.1">
    <property type="nucleotide sequence ID" value="NZ_CP117522.1"/>
</dbReference>
<name>A0ABY9UNW5_9ACTN</name>
<feature type="compositionally biased region" description="Low complexity" evidence="4">
    <location>
        <begin position="1"/>
        <end position="12"/>
    </location>
</feature>
<gene>
    <name evidence="5" type="ORF">PS467_02205</name>
</gene>
<reference evidence="5 6" key="1">
    <citation type="submission" date="2023-02" db="EMBL/GenBank/DDBJ databases">
        <title>Streptomyces sp. SCA4-21 with antifungal activity against Fusarium oxysporum f. sp. cubense, Streptomyces sp. SCA2-17 with antifungal activity against Fusarium oxysporum f. sp. cubense.</title>
        <authorList>
            <person name="Qi D."/>
        </authorList>
    </citation>
    <scope>NUCLEOTIDE SEQUENCE [LARGE SCALE GENOMIC DNA]</scope>
    <source>
        <strain evidence="5 6">SCA4-21</strain>
    </source>
</reference>